<dbReference type="EMBL" id="VXIS01000090">
    <property type="protein sequence ID" value="KAA8906271.1"/>
    <property type="molecule type" value="Genomic_DNA"/>
</dbReference>
<proteinExistence type="predicted"/>
<dbReference type="Proteomes" id="UP000326924">
    <property type="component" value="Unassembled WGS sequence"/>
</dbReference>
<name>A0A5J5EXF0_9PEZI</name>
<evidence type="ECO:0000256" key="1">
    <source>
        <dbReference type="SAM" id="SignalP"/>
    </source>
</evidence>
<sequence>MVSFTAVATFVFAGFAATALAIPGASDNTWATMQKNNCGPQQVISCCNSDAESKQANGVLGVALPASIPAAQCAQIPINAAIIGGGKHSHSLILTISLLTPTSSL</sequence>
<accession>A0A5J5EXF0</accession>
<evidence type="ECO:0000313" key="3">
    <source>
        <dbReference type="Proteomes" id="UP000326924"/>
    </source>
</evidence>
<gene>
    <name evidence="2" type="ORF">FN846DRAFT_948956</name>
</gene>
<reference evidence="2 3" key="1">
    <citation type="submission" date="2019-09" db="EMBL/GenBank/DDBJ databases">
        <title>Draft genome of the ectomycorrhizal ascomycete Sphaerosporella brunnea.</title>
        <authorList>
            <consortium name="DOE Joint Genome Institute"/>
            <person name="Benucci G.M."/>
            <person name="Marozzi G."/>
            <person name="Antonielli L."/>
            <person name="Sanchez S."/>
            <person name="Marco P."/>
            <person name="Wang X."/>
            <person name="Falini L.B."/>
            <person name="Barry K."/>
            <person name="Haridas S."/>
            <person name="Lipzen A."/>
            <person name="Labutti K."/>
            <person name="Grigoriev I.V."/>
            <person name="Murat C."/>
            <person name="Martin F."/>
            <person name="Albertini E."/>
            <person name="Donnini D."/>
            <person name="Bonito G."/>
        </authorList>
    </citation>
    <scope>NUCLEOTIDE SEQUENCE [LARGE SCALE GENOMIC DNA]</scope>
    <source>
        <strain evidence="2 3">Sb_GMNB300</strain>
    </source>
</reference>
<feature type="chain" id="PRO_5023833451" description="Hydrophobin" evidence="1">
    <location>
        <begin position="22"/>
        <end position="105"/>
    </location>
</feature>
<protein>
    <recommendedName>
        <fullName evidence="4">Hydrophobin</fullName>
    </recommendedName>
</protein>
<comment type="caution">
    <text evidence="2">The sequence shown here is derived from an EMBL/GenBank/DDBJ whole genome shotgun (WGS) entry which is preliminary data.</text>
</comment>
<feature type="signal peptide" evidence="1">
    <location>
        <begin position="1"/>
        <end position="21"/>
    </location>
</feature>
<evidence type="ECO:0008006" key="4">
    <source>
        <dbReference type="Google" id="ProtNLM"/>
    </source>
</evidence>
<keyword evidence="3" id="KW-1185">Reference proteome</keyword>
<keyword evidence="1" id="KW-0732">Signal</keyword>
<dbReference type="InParanoid" id="A0A5J5EXF0"/>
<dbReference type="AlphaFoldDB" id="A0A5J5EXF0"/>
<organism evidence="2 3">
    <name type="scientific">Sphaerosporella brunnea</name>
    <dbReference type="NCBI Taxonomy" id="1250544"/>
    <lineage>
        <taxon>Eukaryota</taxon>
        <taxon>Fungi</taxon>
        <taxon>Dikarya</taxon>
        <taxon>Ascomycota</taxon>
        <taxon>Pezizomycotina</taxon>
        <taxon>Pezizomycetes</taxon>
        <taxon>Pezizales</taxon>
        <taxon>Pyronemataceae</taxon>
        <taxon>Sphaerosporella</taxon>
    </lineage>
</organism>
<evidence type="ECO:0000313" key="2">
    <source>
        <dbReference type="EMBL" id="KAA8906271.1"/>
    </source>
</evidence>